<dbReference type="BRENDA" id="1.1.1.208">
    <property type="organism ID" value="9824"/>
</dbReference>
<dbReference type="AlphaFoldDB" id="A0A1S5R244"/>
<name>A0A1S5R244_MENAR</name>
<dbReference type="PRINTS" id="PR00080">
    <property type="entry name" value="SDRFAMILY"/>
</dbReference>
<dbReference type="PRINTS" id="PR00081">
    <property type="entry name" value="GDHRDH"/>
</dbReference>
<dbReference type="EC" id="1.1.1.207" evidence="5"/>
<proteinExistence type="evidence at transcript level"/>
<dbReference type="BRENDA" id="1.1.1.207">
    <property type="organism ID" value="9824"/>
</dbReference>
<dbReference type="Gene3D" id="3.40.50.720">
    <property type="entry name" value="NAD(P)-binding Rossmann-like Domain"/>
    <property type="match status" value="1"/>
</dbReference>
<dbReference type="GO" id="GO:0047504">
    <property type="term" value="F:(-)-menthol dehydrogenase activity"/>
    <property type="evidence" value="ECO:0007669"/>
    <property type="project" value="UniProtKB-EC"/>
</dbReference>
<dbReference type="InterPro" id="IPR002347">
    <property type="entry name" value="SDR_fam"/>
</dbReference>
<evidence type="ECO:0000256" key="3">
    <source>
        <dbReference type="ARBA" id="ARBA00023002"/>
    </source>
</evidence>
<reference evidence="5" key="1">
    <citation type="journal article" date="2017" name="Physiol. Plantarum">
        <title>Comparative glandular trichome transcriptome based gene characterization reveals reasons for differential (-)-menthol biosynthesis in Mentha species.</title>
        <authorList>
            <person name="Akhtar M.Q."/>
            <person name="Qamar N."/>
            <person name="Yadav P."/>
            <person name="Kulkarni P."/>
            <person name="Kumar A."/>
            <person name="Shasany A.K."/>
        </authorList>
    </citation>
    <scope>NUCLEOTIDE SEQUENCE</scope>
</reference>
<dbReference type="SUPFAM" id="SSF51735">
    <property type="entry name" value="NAD(P)-binding Rossmann-fold domains"/>
    <property type="match status" value="1"/>
</dbReference>
<evidence type="ECO:0000256" key="4">
    <source>
        <dbReference type="RuleBase" id="RU000363"/>
    </source>
</evidence>
<dbReference type="Pfam" id="PF00106">
    <property type="entry name" value="adh_short"/>
    <property type="match status" value="1"/>
</dbReference>
<comment type="similarity">
    <text evidence="1 4">Belongs to the short-chain dehydrogenases/reductases (SDR) family.</text>
</comment>
<protein>
    <submittedName>
        <fullName evidence="5">Menthol dehydrogenase</fullName>
        <ecNumber evidence="5">1.1.1.207</ecNumber>
    </submittedName>
</protein>
<dbReference type="GO" id="GO:0016020">
    <property type="term" value="C:membrane"/>
    <property type="evidence" value="ECO:0007669"/>
    <property type="project" value="TreeGrafter"/>
</dbReference>
<dbReference type="EMBL" id="KU174202">
    <property type="protein sequence ID" value="ANA95863.1"/>
    <property type="molecule type" value="mRNA"/>
</dbReference>
<evidence type="ECO:0000256" key="2">
    <source>
        <dbReference type="ARBA" id="ARBA00022857"/>
    </source>
</evidence>
<evidence type="ECO:0000313" key="5">
    <source>
        <dbReference type="EMBL" id="ANA95863.1"/>
    </source>
</evidence>
<dbReference type="PANTHER" id="PTHR43490:SF98">
    <property type="entry name" value="OS02G0640600 PROTEIN"/>
    <property type="match status" value="1"/>
</dbReference>
<keyword evidence="2" id="KW-0521">NADP</keyword>
<accession>A0A1S5R244</accession>
<dbReference type="InterPro" id="IPR036291">
    <property type="entry name" value="NAD(P)-bd_dom_sf"/>
</dbReference>
<organism evidence="5">
    <name type="scientific">Mentha arvensis</name>
    <name type="common">Wild mint</name>
    <dbReference type="NCBI Taxonomy" id="292239"/>
    <lineage>
        <taxon>Eukaryota</taxon>
        <taxon>Viridiplantae</taxon>
        <taxon>Streptophyta</taxon>
        <taxon>Embryophyta</taxon>
        <taxon>Tracheophyta</taxon>
        <taxon>Spermatophyta</taxon>
        <taxon>Magnoliopsida</taxon>
        <taxon>eudicotyledons</taxon>
        <taxon>Gunneridae</taxon>
        <taxon>Pentapetalae</taxon>
        <taxon>asterids</taxon>
        <taxon>lamiids</taxon>
        <taxon>Lamiales</taxon>
        <taxon>Lamiaceae</taxon>
        <taxon>Nepetoideae</taxon>
        <taxon>Mentheae</taxon>
        <taxon>Menthinae</taxon>
        <taxon>Mentha</taxon>
    </lineage>
</organism>
<evidence type="ECO:0000256" key="1">
    <source>
        <dbReference type="ARBA" id="ARBA00006484"/>
    </source>
</evidence>
<dbReference type="PANTHER" id="PTHR43490">
    <property type="entry name" value="(+)-NEOMENTHOL DEHYDROGENASE"/>
    <property type="match status" value="1"/>
</dbReference>
<sequence length="313" mass="34375">MADTFTQRYALITGANKGIGFEICRQLASKGMKVILASRNEKRGIEARERLLKESRSISDDDVVFHQLDVVDPASAVAVAHFIETKFGRLDILVNNAGFTGVAIEGDISVYQECIEANIIAAQSGQARPFHPKSNGRLIETLEGSKECIETNYYGTKRITETLIPLLQKSDSPTIVNVSSTFSTLLLQPNEWAKGVFSSEDTSLNGEKVEEVLHEFMKDFIDGKLQQNHWPPNLAAYKVSKAAVNAYTRIIARKYPSFCINSVCPGFVRTDICYNLGVLSEAEGAEAPVKLALLPNGGPSGSFFSREEALSLY</sequence>
<dbReference type="SMR" id="A0A1S5R244"/>
<keyword evidence="3 5" id="KW-0560">Oxidoreductase</keyword>